<evidence type="ECO:0000256" key="1">
    <source>
        <dbReference type="SAM" id="MobiDB-lite"/>
    </source>
</evidence>
<accession>A0A699H5L8</accession>
<protein>
    <submittedName>
        <fullName evidence="2">Uncharacterized protein</fullName>
    </submittedName>
</protein>
<feature type="compositionally biased region" description="Basic and acidic residues" evidence="1">
    <location>
        <begin position="170"/>
        <end position="181"/>
    </location>
</feature>
<dbReference type="AlphaFoldDB" id="A0A699H5L8"/>
<proteinExistence type="predicted"/>
<feature type="compositionally biased region" description="Polar residues" evidence="1">
    <location>
        <begin position="182"/>
        <end position="191"/>
    </location>
</feature>
<name>A0A699H5L8_TANCI</name>
<feature type="region of interest" description="Disordered" evidence="1">
    <location>
        <begin position="164"/>
        <end position="191"/>
    </location>
</feature>
<feature type="region of interest" description="Disordered" evidence="1">
    <location>
        <begin position="83"/>
        <end position="149"/>
    </location>
</feature>
<sequence length="191" mass="21326">MPPYLFTGGKVEGEQGATIHVVLFISLQIRLSTNTERLRPSESSNKKIIKNDVVTKDGGLEKNDVECSQDKPSIGDLEAKTNETITNDENTTEKEASDKTGQRTLNMKLKKAQEKDKIRSKPNKNRKCGEAGRRGKIKELNVPGNDPMAIEDENEQLILSTMNINKRHAKDKDIPSDKKVENSNATPKRVI</sequence>
<feature type="compositionally biased region" description="Basic and acidic residues" evidence="1">
    <location>
        <begin position="127"/>
        <end position="139"/>
    </location>
</feature>
<dbReference type="EMBL" id="BKCJ010116864">
    <property type="protein sequence ID" value="GEX58007.1"/>
    <property type="molecule type" value="Genomic_DNA"/>
</dbReference>
<evidence type="ECO:0000313" key="2">
    <source>
        <dbReference type="EMBL" id="GEX58007.1"/>
    </source>
</evidence>
<comment type="caution">
    <text evidence="2">The sequence shown here is derived from an EMBL/GenBank/DDBJ whole genome shotgun (WGS) entry which is preliminary data.</text>
</comment>
<gene>
    <name evidence="2" type="ORF">Tci_329982</name>
</gene>
<feature type="compositionally biased region" description="Basic and acidic residues" evidence="1">
    <location>
        <begin position="91"/>
        <end position="101"/>
    </location>
</feature>
<organism evidence="2">
    <name type="scientific">Tanacetum cinerariifolium</name>
    <name type="common">Dalmatian daisy</name>
    <name type="synonym">Chrysanthemum cinerariifolium</name>
    <dbReference type="NCBI Taxonomy" id="118510"/>
    <lineage>
        <taxon>Eukaryota</taxon>
        <taxon>Viridiplantae</taxon>
        <taxon>Streptophyta</taxon>
        <taxon>Embryophyta</taxon>
        <taxon>Tracheophyta</taxon>
        <taxon>Spermatophyta</taxon>
        <taxon>Magnoliopsida</taxon>
        <taxon>eudicotyledons</taxon>
        <taxon>Gunneridae</taxon>
        <taxon>Pentapetalae</taxon>
        <taxon>asterids</taxon>
        <taxon>campanulids</taxon>
        <taxon>Asterales</taxon>
        <taxon>Asteraceae</taxon>
        <taxon>Asteroideae</taxon>
        <taxon>Anthemideae</taxon>
        <taxon>Anthemidinae</taxon>
        <taxon>Tanacetum</taxon>
    </lineage>
</organism>
<reference evidence="2" key="1">
    <citation type="journal article" date="2019" name="Sci. Rep.">
        <title>Draft genome of Tanacetum cinerariifolium, the natural source of mosquito coil.</title>
        <authorList>
            <person name="Yamashiro T."/>
            <person name="Shiraishi A."/>
            <person name="Satake H."/>
            <person name="Nakayama K."/>
        </authorList>
    </citation>
    <scope>NUCLEOTIDE SEQUENCE</scope>
</reference>